<accession>A0A0P7XY50</accession>
<comment type="subcellular location">
    <subcellularLocation>
        <location evidence="1 5 6">Nucleus</location>
    </subcellularLocation>
</comment>
<sequence>MRQFARRLKQLRVTMGFTQSDLGIALGNLSGKLFSQTTICRFEAMQLSYRNMCDLKEVLEQWMVAVQMMDDPQDMCRPAEPPKVEVRTRKRRTNLDGASRTTLEHYFVMCPRPSANEITNIAKRLNLQRDVVRIWFCNRRQKGRRENTVVEDRFRMEQMHLEAATPGSSSALEQNDPSRPTIPNNPALYVHPEAQSHPKPKM</sequence>
<dbReference type="Proteomes" id="UP000034805">
    <property type="component" value="Unassembled WGS sequence"/>
</dbReference>
<feature type="domain" description="POU-specific" evidence="9">
    <location>
        <begin position="1"/>
        <end position="67"/>
    </location>
</feature>
<evidence type="ECO:0000256" key="6">
    <source>
        <dbReference type="RuleBase" id="RU000682"/>
    </source>
</evidence>
<evidence type="ECO:0000259" key="9">
    <source>
        <dbReference type="PROSITE" id="PS51179"/>
    </source>
</evidence>
<dbReference type="AlphaFoldDB" id="A0A0P7XY50"/>
<dbReference type="InterPro" id="IPR010982">
    <property type="entry name" value="Lambda_DNA-bd_dom_sf"/>
</dbReference>
<keyword evidence="3 5" id="KW-0371">Homeobox</keyword>
<gene>
    <name evidence="10" type="ORF">Z043_124301</name>
</gene>
<dbReference type="GO" id="GO:0000981">
    <property type="term" value="F:DNA-binding transcription factor activity, RNA polymerase II-specific"/>
    <property type="evidence" value="ECO:0007669"/>
    <property type="project" value="InterPro"/>
</dbReference>
<evidence type="ECO:0008006" key="12">
    <source>
        <dbReference type="Google" id="ProtNLM"/>
    </source>
</evidence>
<dbReference type="SUPFAM" id="SSF46689">
    <property type="entry name" value="Homeodomain-like"/>
    <property type="match status" value="1"/>
</dbReference>
<comment type="caution">
    <text evidence="10">The sequence shown here is derived from an EMBL/GenBank/DDBJ whole genome shotgun (WGS) entry which is preliminary data.</text>
</comment>
<evidence type="ECO:0000259" key="8">
    <source>
        <dbReference type="PROSITE" id="PS50071"/>
    </source>
</evidence>
<evidence type="ECO:0000256" key="5">
    <source>
        <dbReference type="PROSITE-ProRule" id="PRU00108"/>
    </source>
</evidence>
<dbReference type="InterPro" id="IPR013847">
    <property type="entry name" value="POU"/>
</dbReference>
<feature type="DNA-binding region" description="Homeobox" evidence="5">
    <location>
        <begin position="88"/>
        <end position="147"/>
    </location>
</feature>
<dbReference type="Pfam" id="PF00157">
    <property type="entry name" value="Pou"/>
    <property type="match status" value="1"/>
</dbReference>
<dbReference type="Pfam" id="PF00046">
    <property type="entry name" value="Homeodomain"/>
    <property type="match status" value="1"/>
</dbReference>
<dbReference type="InterPro" id="IPR050255">
    <property type="entry name" value="POU_domain_TF"/>
</dbReference>
<reference evidence="10 11" key="1">
    <citation type="submission" date="2015-08" db="EMBL/GenBank/DDBJ databases">
        <title>The genome of the Asian arowana (Scleropages formosus).</title>
        <authorList>
            <person name="Tan M.H."/>
            <person name="Gan H.M."/>
            <person name="Croft L.J."/>
            <person name="Austin C.M."/>
        </authorList>
    </citation>
    <scope>NUCLEOTIDE SEQUENCE [LARGE SCALE GENOMIC DNA]</scope>
    <source>
        <strain evidence="10">Aro1</strain>
    </source>
</reference>
<dbReference type="CDD" id="cd00086">
    <property type="entry name" value="homeodomain"/>
    <property type="match status" value="1"/>
</dbReference>
<dbReference type="PRINTS" id="PR00028">
    <property type="entry name" value="POUDOMAIN"/>
</dbReference>
<dbReference type="Gene3D" id="1.10.260.40">
    <property type="entry name" value="lambda repressor-like DNA-binding domains"/>
    <property type="match status" value="1"/>
</dbReference>
<proteinExistence type="predicted"/>
<dbReference type="SMART" id="SM00352">
    <property type="entry name" value="POU"/>
    <property type="match status" value="1"/>
</dbReference>
<evidence type="ECO:0000256" key="1">
    <source>
        <dbReference type="ARBA" id="ARBA00004123"/>
    </source>
</evidence>
<dbReference type="PROSITE" id="PS50071">
    <property type="entry name" value="HOMEOBOX_2"/>
    <property type="match status" value="1"/>
</dbReference>
<dbReference type="InterPro" id="IPR001356">
    <property type="entry name" value="HD"/>
</dbReference>
<dbReference type="PROSITE" id="PS00027">
    <property type="entry name" value="HOMEOBOX_1"/>
    <property type="match status" value="1"/>
</dbReference>
<evidence type="ECO:0000256" key="3">
    <source>
        <dbReference type="ARBA" id="ARBA00023155"/>
    </source>
</evidence>
<dbReference type="PROSITE" id="PS51179">
    <property type="entry name" value="POU_3"/>
    <property type="match status" value="1"/>
</dbReference>
<evidence type="ECO:0000313" key="10">
    <source>
        <dbReference type="EMBL" id="KPP57923.1"/>
    </source>
</evidence>
<dbReference type="Gene3D" id="1.10.10.60">
    <property type="entry name" value="Homeodomain-like"/>
    <property type="match status" value="1"/>
</dbReference>
<evidence type="ECO:0000256" key="7">
    <source>
        <dbReference type="SAM" id="MobiDB-lite"/>
    </source>
</evidence>
<keyword evidence="4 5" id="KW-0539">Nucleus</keyword>
<dbReference type="KEGG" id="sfm:108938066"/>
<feature type="region of interest" description="Disordered" evidence="7">
    <location>
        <begin position="163"/>
        <end position="202"/>
    </location>
</feature>
<dbReference type="GO" id="GO:0005634">
    <property type="term" value="C:nucleus"/>
    <property type="evidence" value="ECO:0007669"/>
    <property type="project" value="UniProtKB-SubCell"/>
</dbReference>
<dbReference type="PANTHER" id="PTHR11636:SF128">
    <property type="entry name" value="POU DOMAIN PROTEIN-RELATED"/>
    <property type="match status" value="1"/>
</dbReference>
<dbReference type="PANTHER" id="PTHR11636">
    <property type="entry name" value="POU DOMAIN"/>
    <property type="match status" value="1"/>
</dbReference>
<feature type="domain" description="Homeobox" evidence="8">
    <location>
        <begin position="86"/>
        <end position="146"/>
    </location>
</feature>
<evidence type="ECO:0000313" key="11">
    <source>
        <dbReference type="Proteomes" id="UP000034805"/>
    </source>
</evidence>
<dbReference type="InterPro" id="IPR009057">
    <property type="entry name" value="Homeodomain-like_sf"/>
</dbReference>
<evidence type="ECO:0000256" key="2">
    <source>
        <dbReference type="ARBA" id="ARBA00023125"/>
    </source>
</evidence>
<dbReference type="SMART" id="SM00389">
    <property type="entry name" value="HOX"/>
    <property type="match status" value="1"/>
</dbReference>
<dbReference type="EMBL" id="JARO02015097">
    <property type="protein sequence ID" value="KPP57923.1"/>
    <property type="molecule type" value="Genomic_DNA"/>
</dbReference>
<name>A0A0P7XY50_SCLFO</name>
<dbReference type="SUPFAM" id="SSF47413">
    <property type="entry name" value="lambda repressor-like DNA-binding domains"/>
    <property type="match status" value="1"/>
</dbReference>
<dbReference type="GO" id="GO:0000978">
    <property type="term" value="F:RNA polymerase II cis-regulatory region sequence-specific DNA binding"/>
    <property type="evidence" value="ECO:0007669"/>
    <property type="project" value="TreeGrafter"/>
</dbReference>
<dbReference type="InterPro" id="IPR017970">
    <property type="entry name" value="Homeobox_CS"/>
</dbReference>
<feature type="compositionally biased region" description="Polar residues" evidence="7">
    <location>
        <begin position="166"/>
        <end position="184"/>
    </location>
</feature>
<protein>
    <recommendedName>
        <fullName evidence="12">POU domain protein</fullName>
    </recommendedName>
</protein>
<keyword evidence="2 5" id="KW-0238">DNA-binding</keyword>
<dbReference type="InterPro" id="IPR000327">
    <property type="entry name" value="POU_dom"/>
</dbReference>
<organism evidence="10 11">
    <name type="scientific">Scleropages formosus</name>
    <name type="common">Asian bonytongue</name>
    <name type="synonym">Osteoglossum formosum</name>
    <dbReference type="NCBI Taxonomy" id="113540"/>
    <lineage>
        <taxon>Eukaryota</taxon>
        <taxon>Metazoa</taxon>
        <taxon>Chordata</taxon>
        <taxon>Craniata</taxon>
        <taxon>Vertebrata</taxon>
        <taxon>Euteleostomi</taxon>
        <taxon>Actinopterygii</taxon>
        <taxon>Neopterygii</taxon>
        <taxon>Teleostei</taxon>
        <taxon>Osteoglossocephala</taxon>
        <taxon>Osteoglossomorpha</taxon>
        <taxon>Osteoglossiformes</taxon>
        <taxon>Osteoglossidae</taxon>
        <taxon>Scleropages</taxon>
    </lineage>
</organism>
<evidence type="ECO:0000256" key="4">
    <source>
        <dbReference type="ARBA" id="ARBA00023242"/>
    </source>
</evidence>